<proteinExistence type="predicted"/>
<evidence type="ECO:0000313" key="1">
    <source>
        <dbReference type="EMBL" id="KAJ8935627.1"/>
    </source>
</evidence>
<evidence type="ECO:0000313" key="2">
    <source>
        <dbReference type="Proteomes" id="UP001162162"/>
    </source>
</evidence>
<dbReference type="PANTHER" id="PTHR46060:SF1">
    <property type="entry name" value="MARINER MOS1 TRANSPOSASE-LIKE PROTEIN"/>
    <property type="match status" value="1"/>
</dbReference>
<dbReference type="Proteomes" id="UP001162162">
    <property type="component" value="Unassembled WGS sequence"/>
</dbReference>
<reference evidence="1" key="1">
    <citation type="journal article" date="2023" name="Insect Mol. Biol.">
        <title>Genome sequencing provides insights into the evolution of gene families encoding plant cell wall-degrading enzymes in longhorned beetles.</title>
        <authorList>
            <person name="Shin N.R."/>
            <person name="Okamura Y."/>
            <person name="Kirsch R."/>
            <person name="Pauchet Y."/>
        </authorList>
    </citation>
    <scope>NUCLEOTIDE SEQUENCE</scope>
    <source>
        <strain evidence="1">AMC_N1</strain>
    </source>
</reference>
<name>A0AAV8XAF9_9CUCU</name>
<sequence>MSFNLLPEDANLVGETRVEKSVTLLGNPKDKIDNNEKCEIYEIRCKDCDQKQNNLGKNMEKYHKYKPISLLFTRTIYEVWLLNNRTETATSALRACCDKFEQNCLVILSPPSLDKPRDVKRPKTIHAPTAHNRELAEITGIDKECVRQILQESFNIRKVCAKIVPKLLTPKQKESRMNICADILNNTDTDPGLLDTVITCDK</sequence>
<accession>A0AAV8XAF9</accession>
<organism evidence="1 2">
    <name type="scientific">Aromia moschata</name>
    <dbReference type="NCBI Taxonomy" id="1265417"/>
    <lineage>
        <taxon>Eukaryota</taxon>
        <taxon>Metazoa</taxon>
        <taxon>Ecdysozoa</taxon>
        <taxon>Arthropoda</taxon>
        <taxon>Hexapoda</taxon>
        <taxon>Insecta</taxon>
        <taxon>Pterygota</taxon>
        <taxon>Neoptera</taxon>
        <taxon>Endopterygota</taxon>
        <taxon>Coleoptera</taxon>
        <taxon>Polyphaga</taxon>
        <taxon>Cucujiformia</taxon>
        <taxon>Chrysomeloidea</taxon>
        <taxon>Cerambycidae</taxon>
        <taxon>Cerambycinae</taxon>
        <taxon>Callichromatini</taxon>
        <taxon>Aromia</taxon>
    </lineage>
</organism>
<dbReference type="InterPro" id="IPR052709">
    <property type="entry name" value="Transposase-MT_Hybrid"/>
</dbReference>
<dbReference type="AlphaFoldDB" id="A0AAV8XAF9"/>
<comment type="caution">
    <text evidence="1">The sequence shown here is derived from an EMBL/GenBank/DDBJ whole genome shotgun (WGS) entry which is preliminary data.</text>
</comment>
<keyword evidence="2" id="KW-1185">Reference proteome</keyword>
<gene>
    <name evidence="1" type="ORF">NQ318_009137</name>
</gene>
<protein>
    <submittedName>
        <fullName evidence="1">Uncharacterized protein</fullName>
    </submittedName>
</protein>
<dbReference type="PANTHER" id="PTHR46060">
    <property type="entry name" value="MARINER MOS1 TRANSPOSASE-LIKE PROTEIN"/>
    <property type="match status" value="1"/>
</dbReference>
<dbReference type="EMBL" id="JAPWTK010000857">
    <property type="protein sequence ID" value="KAJ8935627.1"/>
    <property type="molecule type" value="Genomic_DNA"/>
</dbReference>